<evidence type="ECO:0000256" key="4">
    <source>
        <dbReference type="ARBA" id="ARBA00022468"/>
    </source>
</evidence>
<evidence type="ECO:0000256" key="6">
    <source>
        <dbReference type="SAM" id="MobiDB-lite"/>
    </source>
</evidence>
<keyword evidence="9" id="KW-1185">Reference proteome</keyword>
<feature type="region of interest" description="Disordered" evidence="6">
    <location>
        <begin position="474"/>
        <end position="504"/>
    </location>
</feature>
<comment type="similarity">
    <text evidence="2">Belongs to the Rab3-GAP catalytic subunit family.</text>
</comment>
<dbReference type="PANTHER" id="PTHR21422:SF9">
    <property type="entry name" value="RAB3 GTPASE-ACTIVATING PROTEIN CATALYTIC SUBUNIT"/>
    <property type="match status" value="1"/>
</dbReference>
<evidence type="ECO:0000313" key="9">
    <source>
        <dbReference type="Proteomes" id="UP000242146"/>
    </source>
</evidence>
<dbReference type="InterPro" id="IPR026147">
    <property type="entry name" value="Rab3GAP1_conserved"/>
</dbReference>
<organism evidence="8 9">
    <name type="scientific">Hesseltinella vesiculosa</name>
    <dbReference type="NCBI Taxonomy" id="101127"/>
    <lineage>
        <taxon>Eukaryota</taxon>
        <taxon>Fungi</taxon>
        <taxon>Fungi incertae sedis</taxon>
        <taxon>Mucoromycota</taxon>
        <taxon>Mucoromycotina</taxon>
        <taxon>Mucoromycetes</taxon>
        <taxon>Mucorales</taxon>
        <taxon>Cunninghamellaceae</taxon>
        <taxon>Hesseltinella</taxon>
    </lineage>
</organism>
<keyword evidence="5" id="KW-0963">Cytoplasm</keyword>
<dbReference type="PANTHER" id="PTHR21422">
    <property type="entry name" value="RAB3 GTPASE-ACTIVATING PROTEIN CATALYTIC SUBUNIT"/>
    <property type="match status" value="1"/>
</dbReference>
<comment type="caution">
    <text evidence="8">The sequence shown here is derived from an EMBL/GenBank/DDBJ whole genome shotgun (WGS) entry which is preliminary data.</text>
</comment>
<proteinExistence type="inferred from homology"/>
<dbReference type="Pfam" id="PF13890">
    <property type="entry name" value="Rab3-GTPase_cat"/>
    <property type="match status" value="1"/>
</dbReference>
<dbReference type="InterPro" id="IPR045700">
    <property type="entry name" value="Rab3GAP1"/>
</dbReference>
<reference evidence="8 9" key="1">
    <citation type="submission" date="2016-07" db="EMBL/GenBank/DDBJ databases">
        <title>Pervasive Adenine N6-methylation of Active Genes in Fungi.</title>
        <authorList>
            <consortium name="DOE Joint Genome Institute"/>
            <person name="Mondo S.J."/>
            <person name="Dannebaum R.O."/>
            <person name="Kuo R.C."/>
            <person name="Labutti K."/>
            <person name="Haridas S."/>
            <person name="Kuo A."/>
            <person name="Salamov A."/>
            <person name="Ahrendt S.R."/>
            <person name="Lipzen A."/>
            <person name="Sullivan W."/>
            <person name="Andreopoulos W.B."/>
            <person name="Clum A."/>
            <person name="Lindquist E."/>
            <person name="Daum C."/>
            <person name="Ramamoorthy G.K."/>
            <person name="Gryganskyi A."/>
            <person name="Culley D."/>
            <person name="Magnuson J.K."/>
            <person name="James T.Y."/>
            <person name="O'Malley M.A."/>
            <person name="Stajich J.E."/>
            <person name="Spatafora J.W."/>
            <person name="Visel A."/>
            <person name="Grigoriev I.V."/>
        </authorList>
    </citation>
    <scope>NUCLEOTIDE SEQUENCE [LARGE SCALE GENOMIC DNA]</scope>
    <source>
        <strain evidence="8 9">NRRL 3301</strain>
    </source>
</reference>
<sequence length="873" mass="98577">MDLQLQFQVSILPSPPHCHMHGLADIFRQKVDTTRLDNGLNPLSTREKEKIMQGAVFTYHLKNSFDEDWKKWDEPANADHASPTPPRSRSHLPRLPFGSYNDPLRSMALAAVFPLGRDTTLIDDAVHSNMDALTASFWELTREFAPAPQQRAFLSSLVDQAVYAWVRDPGNADYLAPFDSDNRADEWAVTTHRPRSSPQQTDAYHDDPGLMRQLLYHAMGQPRRPPPGPPANPASIFKPEQIDHALHVLFHNDTDDLPTNGTHPTNHDDLLLYTTSALGMRFKHGNTVPPLSFLWNMLVLCLDLISQANQASRLSTPASLVSLLRLVWTDVMRRVRWHWEHLIPLPNIASNLYDQQQSTPTSSNGNILGIDLRFSLLHQKLNMINCCILQRRQNMNDLPPSPKYPTLSSKQAKRASAFDKLNGFLEQLIEGDDQPEIEQIQKPSSDDPSDMSDGDYFFDSVDDMEKTTVLAQGIHPSAPSQQPDTGKDPTRSCSSSMTEASDMAHAMQESFVRLSPSAEFEPLPPVDDQDEDDEDGDGFLEWTETDKGAALIDPNAFEGRLEEHPSLALLDKSPMWVPMTQNPGFMTEDMIQQQADVFEKMGNSLSATQLRARLQSAHLYSDMQAFKAANPTGVLEDFVRWHSPKDWVVDDDQDDAQGYLSARMADPHNIWQDLWKWAKRVPAAKQRSLFDLNAEGEKALHYLESLTANELFGMLLPTLGLIVYDTLLSHPVVKYVRSVVVGVQQLGQELCNYPWDALRNGQCVFDAIIAKIKKEELLLCNAISLLRKLPGQNDLVDRLLKESQVRVQEGDERATVFQLFKNDYDVISSPSCKEYVFYLDAGVDCPLPQRFYALLKDNEARFTEMNSLDGRFC</sequence>
<dbReference type="Proteomes" id="UP000242146">
    <property type="component" value="Unassembled WGS sequence"/>
</dbReference>
<evidence type="ECO:0000256" key="5">
    <source>
        <dbReference type="ARBA" id="ARBA00022490"/>
    </source>
</evidence>
<dbReference type="EMBL" id="MCGT01000005">
    <property type="protein sequence ID" value="ORX59565.1"/>
    <property type="molecule type" value="Genomic_DNA"/>
</dbReference>
<accession>A0A1X2GR62</accession>
<feature type="domain" description="Rab3GAP catalytic subunit conserved" evidence="7">
    <location>
        <begin position="555"/>
        <end position="704"/>
    </location>
</feature>
<evidence type="ECO:0000259" key="7">
    <source>
        <dbReference type="Pfam" id="PF13890"/>
    </source>
</evidence>
<feature type="region of interest" description="Disordered" evidence="6">
    <location>
        <begin position="518"/>
        <end position="540"/>
    </location>
</feature>
<protein>
    <recommendedName>
        <fullName evidence="3">Rab3 GTPase-activating protein catalytic subunit</fullName>
    </recommendedName>
</protein>
<dbReference type="OrthoDB" id="17346at2759"/>
<evidence type="ECO:0000313" key="8">
    <source>
        <dbReference type="EMBL" id="ORX59565.1"/>
    </source>
</evidence>
<dbReference type="STRING" id="101127.A0A1X2GR62"/>
<comment type="subcellular location">
    <subcellularLocation>
        <location evidence="1">Cytoplasm</location>
    </subcellularLocation>
</comment>
<dbReference type="GO" id="GO:0005096">
    <property type="term" value="F:GTPase activator activity"/>
    <property type="evidence" value="ECO:0007669"/>
    <property type="project" value="UniProtKB-KW"/>
</dbReference>
<keyword evidence="4" id="KW-0343">GTPase activation</keyword>
<evidence type="ECO:0000256" key="1">
    <source>
        <dbReference type="ARBA" id="ARBA00004496"/>
    </source>
</evidence>
<evidence type="ECO:0000256" key="3">
    <source>
        <dbReference type="ARBA" id="ARBA00015817"/>
    </source>
</evidence>
<evidence type="ECO:0000256" key="2">
    <source>
        <dbReference type="ARBA" id="ARBA00008856"/>
    </source>
</evidence>
<gene>
    <name evidence="8" type="ORF">DM01DRAFT_1333029</name>
</gene>
<dbReference type="AlphaFoldDB" id="A0A1X2GR62"/>
<feature type="region of interest" description="Disordered" evidence="6">
    <location>
        <begin position="429"/>
        <end position="458"/>
    </location>
</feature>
<feature type="compositionally biased region" description="Acidic residues" evidence="6">
    <location>
        <begin position="527"/>
        <end position="538"/>
    </location>
</feature>
<name>A0A1X2GR62_9FUNG</name>
<dbReference type="GO" id="GO:0005737">
    <property type="term" value="C:cytoplasm"/>
    <property type="evidence" value="ECO:0007669"/>
    <property type="project" value="UniProtKB-SubCell"/>
</dbReference>